<evidence type="ECO:0000313" key="1">
    <source>
        <dbReference type="EMBL" id="SPO41379.1"/>
    </source>
</evidence>
<protein>
    <submittedName>
        <fullName evidence="1">Uncharacterized protein</fullName>
    </submittedName>
</protein>
<dbReference type="Proteomes" id="UP000323386">
    <property type="component" value="Unassembled WGS sequence"/>
</dbReference>
<organism evidence="1 2">
    <name type="scientific">Pseudozyma flocculosa</name>
    <dbReference type="NCBI Taxonomy" id="84751"/>
    <lineage>
        <taxon>Eukaryota</taxon>
        <taxon>Fungi</taxon>
        <taxon>Dikarya</taxon>
        <taxon>Basidiomycota</taxon>
        <taxon>Ustilaginomycotina</taxon>
        <taxon>Ustilaginomycetes</taxon>
        <taxon>Ustilaginales</taxon>
        <taxon>Ustilaginaceae</taxon>
        <taxon>Pseudozyma</taxon>
    </lineage>
</organism>
<dbReference type="OrthoDB" id="3248529at2759"/>
<name>A0A5C3FDE5_9BASI</name>
<proteinExistence type="predicted"/>
<dbReference type="AlphaFoldDB" id="A0A5C3FDE5"/>
<gene>
    <name evidence="1" type="ORF">PSFLO_06861</name>
</gene>
<dbReference type="EMBL" id="OOIP01000027">
    <property type="protein sequence ID" value="SPO41379.1"/>
    <property type="molecule type" value="Genomic_DNA"/>
</dbReference>
<evidence type="ECO:0000313" key="2">
    <source>
        <dbReference type="Proteomes" id="UP000323386"/>
    </source>
</evidence>
<keyword evidence="2" id="KW-1185">Reference proteome</keyword>
<accession>A0A5C3FDE5</accession>
<sequence>MDEQGLAKVRAEVAQRLAEICLVEFHPESWRLVCPPIGTVPKPRSTKLRIIHHLSHLRAPGSGLPSVNPGVARSSTAIQDVTLAAVLDYARLLGRMLDVHFFAETVLTFGGKSSPLLFDLFAEMPHWIMASFTPHPVEHDLDDLFGAVA</sequence>
<reference evidence="1 2" key="1">
    <citation type="submission" date="2018-03" db="EMBL/GenBank/DDBJ databases">
        <authorList>
            <person name="Guldener U."/>
        </authorList>
    </citation>
    <scope>NUCLEOTIDE SEQUENCE [LARGE SCALE GENOMIC DNA]</scope>
    <source>
        <strain evidence="1 2">DAOM196992</strain>
    </source>
</reference>